<feature type="domain" description="UDP-N-acetylglucosamine 2-epimerase" evidence="5">
    <location>
        <begin position="28"/>
        <end position="382"/>
    </location>
</feature>
<evidence type="ECO:0000313" key="6">
    <source>
        <dbReference type="EMBL" id="MCW3807471.1"/>
    </source>
</evidence>
<dbReference type="InterPro" id="IPR003331">
    <property type="entry name" value="UDP_GlcNAc_Epimerase_2_dom"/>
</dbReference>
<proteinExistence type="inferred from homology"/>
<name>A0AAE3MH30_9BACT</name>
<dbReference type="PANTHER" id="PTHR43174">
    <property type="entry name" value="UDP-N-ACETYLGLUCOSAMINE 2-EPIMERASE"/>
    <property type="match status" value="1"/>
</dbReference>
<dbReference type="EC" id="5.1.3.14" evidence="3"/>
<evidence type="ECO:0000256" key="3">
    <source>
        <dbReference type="ARBA" id="ARBA00038858"/>
    </source>
</evidence>
<evidence type="ECO:0000259" key="5">
    <source>
        <dbReference type="Pfam" id="PF02350"/>
    </source>
</evidence>
<dbReference type="Proteomes" id="UP001207408">
    <property type="component" value="Unassembled WGS sequence"/>
</dbReference>
<evidence type="ECO:0000256" key="2">
    <source>
        <dbReference type="ARBA" id="ARBA00038209"/>
    </source>
</evidence>
<dbReference type="FunFam" id="3.40.50.2000:FF:000043">
    <property type="entry name" value="UDP-N-acetylglucosamine 2-epimerase"/>
    <property type="match status" value="1"/>
</dbReference>
<dbReference type="Gene3D" id="3.40.50.2000">
    <property type="entry name" value="Glycogen Phosphorylase B"/>
    <property type="match status" value="2"/>
</dbReference>
<dbReference type="PANTHER" id="PTHR43174:SF2">
    <property type="entry name" value="UDP-N-ACETYLGLUCOSAMINE 2-EPIMERASE"/>
    <property type="match status" value="1"/>
</dbReference>
<dbReference type="InterPro" id="IPR029767">
    <property type="entry name" value="WecB-like"/>
</dbReference>
<dbReference type="SUPFAM" id="SSF53756">
    <property type="entry name" value="UDP-Glycosyltransferase/glycogen phosphorylase"/>
    <property type="match status" value="1"/>
</dbReference>
<dbReference type="Pfam" id="PF02350">
    <property type="entry name" value="Epimerase_2"/>
    <property type="match status" value="1"/>
</dbReference>
<gene>
    <name evidence="6" type="primary">wecB</name>
    <name evidence="6" type="ORF">OM074_17700</name>
</gene>
<reference evidence="6" key="1">
    <citation type="submission" date="2022-10" db="EMBL/GenBank/DDBJ databases">
        <authorList>
            <person name="Yu W.X."/>
        </authorList>
    </citation>
    <scope>NUCLEOTIDE SEQUENCE</scope>
    <source>
        <strain evidence="6">D04</strain>
    </source>
</reference>
<dbReference type="GO" id="GO:0008761">
    <property type="term" value="F:UDP-N-acetylglucosamine 2-epimerase activity"/>
    <property type="evidence" value="ECO:0007669"/>
    <property type="project" value="UniProtKB-EC"/>
</dbReference>
<sequence>MPIKKSKILLIFGTRPEAIKMAPLCKYLESDHFFNLKVCVTAQHREMLDQVLDIFDIKPDYDLDLMKQGQDLYDITSRVLLGLRDVLDDFKPDIVLVHGDTGTSTAAALAAFYKQTPVGHIEAGLRTNNIYSPWPEEMNRQLTGRIANFHFAPTPWSKQNLLNENINEVNIAVTGNTVIDALQLALNKIDHSSQLKLEIITLLNNYIPNIETELNNKKLVLITGHRRENFGEGFIHICEAIKEIATQQKEVLIIYPVHLNPNVQRPVNEILGNINNVHLIPPLEYLPFIYLMSQSYFVLTDSGGIQEEAPGLGKPVLVMRDTTERPEAVEAGTVKLVGTNKKMIIKESLELLNNPAVYSQMSKAHNPYGDGNACERIIKFLKDKL</sequence>
<evidence type="ECO:0000313" key="7">
    <source>
        <dbReference type="Proteomes" id="UP001207408"/>
    </source>
</evidence>
<dbReference type="CDD" id="cd03786">
    <property type="entry name" value="GTB_UDP-GlcNAc_2-Epimerase"/>
    <property type="match status" value="1"/>
</dbReference>
<dbReference type="NCBIfam" id="TIGR00236">
    <property type="entry name" value="wecB"/>
    <property type="match status" value="1"/>
</dbReference>
<dbReference type="AlphaFoldDB" id="A0AAE3MH30"/>
<evidence type="ECO:0000256" key="4">
    <source>
        <dbReference type="RuleBase" id="RU003513"/>
    </source>
</evidence>
<organism evidence="6 7">
    <name type="scientific">Plebeiibacterium marinum</name>
    <dbReference type="NCBI Taxonomy" id="2992111"/>
    <lineage>
        <taxon>Bacteria</taxon>
        <taxon>Pseudomonadati</taxon>
        <taxon>Bacteroidota</taxon>
        <taxon>Bacteroidia</taxon>
        <taxon>Marinilabiliales</taxon>
        <taxon>Marinilabiliaceae</taxon>
        <taxon>Plebeiibacterium</taxon>
    </lineage>
</organism>
<comment type="similarity">
    <text evidence="2 4">Belongs to the UDP-N-acetylglucosamine 2-epimerase family.</text>
</comment>
<dbReference type="RefSeq" id="WP_301201883.1">
    <property type="nucleotide sequence ID" value="NZ_JAPDPI010000047.1"/>
</dbReference>
<keyword evidence="7" id="KW-1185">Reference proteome</keyword>
<dbReference type="EMBL" id="JAPDPI010000047">
    <property type="protein sequence ID" value="MCW3807471.1"/>
    <property type="molecule type" value="Genomic_DNA"/>
</dbReference>
<comment type="caution">
    <text evidence="6">The sequence shown here is derived from an EMBL/GenBank/DDBJ whole genome shotgun (WGS) entry which is preliminary data.</text>
</comment>
<evidence type="ECO:0000256" key="1">
    <source>
        <dbReference type="ARBA" id="ARBA00023235"/>
    </source>
</evidence>
<accession>A0AAE3MH30</accession>
<protein>
    <recommendedName>
        <fullName evidence="3">UDP-N-acetylglucosamine 2-epimerase (non-hydrolyzing)</fullName>
        <ecNumber evidence="3">5.1.3.14</ecNumber>
    </recommendedName>
</protein>
<keyword evidence="1 4" id="KW-0413">Isomerase</keyword>